<dbReference type="AlphaFoldDB" id="A0A176WSK1"/>
<organism evidence="2 3">
    <name type="scientific">Marchantia polymorpha subsp. ruderalis</name>
    <dbReference type="NCBI Taxonomy" id="1480154"/>
    <lineage>
        <taxon>Eukaryota</taxon>
        <taxon>Viridiplantae</taxon>
        <taxon>Streptophyta</taxon>
        <taxon>Embryophyta</taxon>
        <taxon>Marchantiophyta</taxon>
        <taxon>Marchantiopsida</taxon>
        <taxon>Marchantiidae</taxon>
        <taxon>Marchantiales</taxon>
        <taxon>Marchantiaceae</taxon>
        <taxon>Marchantia</taxon>
    </lineage>
</organism>
<dbReference type="InterPro" id="IPR009836">
    <property type="entry name" value="GRDP-like"/>
</dbReference>
<sequence length="844" mass="94104">MEISTGFQKSEWDEAQRIQISEDLIMAAKDELRILALVEGTPALKKPEVLQRAIERYLHCWLPLAQTHMNGGSKCLEPPLDCAWIWHCHRLNPVQYGKDCRNLFQKLVHLTPLYLAKSPFGEEKLRAETERETIQLWSETYPHEPYHFVRYGEDGSECTFSTTSFPPSKVRYNLLAAAERQSSFYYQVNRPWMSDETYLQEAEKRYRGFLHLIRRASKAAEYNDGPRPFIVPTYDVDLLWHAHQLRPLAYRLDMVKLIGRVLDHDDTDSDRSEGQKLNTSFLDTCELWLKTFGSVYEQAGAMYRGPGFDPAPPAPSQTGKLNLKTTFMEELMQANSQLLKRETVQVHLVLFGAGNIPQRLSGSHFFVQVTAMNKCPTMRLITEPVKCSTTQLTWNQGFTFEAEISTEGLQLDLMFYSGPIPEPKATCLGGLSVTWNSILSGPALSCTSWSTIEQKVQPFINNNLLVKNLWSSADEKRELALTICAMFKYVQSPDSGFVASQLHYSLSITPPSAAPYILRFKQGHMTDYNGSSVTASSAVEEFRQDGQWLSRTTIDHSGEARFVVRIRSSTAEEEKLIRIHQSTSEGFHPATMTIAERNVVAMAQRLAENADNMQEWSLFGGAATFTIQGHGSNGLEGHIQGNLGFPMRLLAGKRLEYQGQSAAPGLCFTLVRYTPDSPLGKATALINLSSASFEVTKDESVTLVLLLSSALNIYLSEMKPTLRPPVWKKLPSAVRRRQRRRSNGDLGAIRLLGNGLSSKWCNHNRNRSDWKPSSKTLDLHSPWWESNAALRKTDGPVSVGGAPPKDSTTVQPVTAGASCFNSGCLGGCANGSCGSDCAANCGGD</sequence>
<gene>
    <name evidence="2" type="ORF">AXG93_2189s1290</name>
</gene>
<keyword evidence="3" id="KW-1185">Reference proteome</keyword>
<dbReference type="PANTHER" id="PTHR34365">
    <property type="entry name" value="ENOLASE (DUF1399)"/>
    <property type="match status" value="1"/>
</dbReference>
<protein>
    <recommendedName>
        <fullName evidence="1">GRPD C-terminal domain-containing protein</fullName>
    </recommendedName>
</protein>
<dbReference type="Pfam" id="PF07173">
    <property type="entry name" value="GRDP-like"/>
    <property type="match status" value="1"/>
</dbReference>
<dbReference type="EMBL" id="LVLJ01000170">
    <property type="protein sequence ID" value="OAE35495.1"/>
    <property type="molecule type" value="Genomic_DNA"/>
</dbReference>
<dbReference type="PANTHER" id="PTHR34365:SF7">
    <property type="entry name" value="GLYCINE-RICH DOMAIN-CONTAINING PROTEIN 1"/>
    <property type="match status" value="1"/>
</dbReference>
<evidence type="ECO:0000313" key="2">
    <source>
        <dbReference type="EMBL" id="OAE35495.1"/>
    </source>
</evidence>
<evidence type="ECO:0000259" key="1">
    <source>
        <dbReference type="Pfam" id="PF25335"/>
    </source>
</evidence>
<name>A0A176WSK1_MARPO</name>
<dbReference type="Pfam" id="PF25335">
    <property type="entry name" value="GRDP_C"/>
    <property type="match status" value="1"/>
</dbReference>
<feature type="domain" description="GRPD C-terminal" evidence="1">
    <location>
        <begin position="554"/>
        <end position="695"/>
    </location>
</feature>
<accession>A0A176WSK1</accession>
<comment type="caution">
    <text evidence="2">The sequence shown here is derived from an EMBL/GenBank/DDBJ whole genome shotgun (WGS) entry which is preliminary data.</text>
</comment>
<dbReference type="Proteomes" id="UP000077202">
    <property type="component" value="Unassembled WGS sequence"/>
</dbReference>
<reference evidence="2" key="1">
    <citation type="submission" date="2016-03" db="EMBL/GenBank/DDBJ databases">
        <title>Mechanisms controlling the formation of the plant cell surface in tip-growing cells are functionally conserved among land plants.</title>
        <authorList>
            <person name="Honkanen S."/>
            <person name="Jones V.A."/>
            <person name="Morieri G."/>
            <person name="Champion C."/>
            <person name="Hetherington A.J."/>
            <person name="Kelly S."/>
            <person name="Saint-Marcoux D."/>
            <person name="Proust H."/>
            <person name="Prescott H."/>
            <person name="Dolan L."/>
        </authorList>
    </citation>
    <scope>NUCLEOTIDE SEQUENCE [LARGE SCALE GENOMIC DNA]</scope>
    <source>
        <tissue evidence="2">Whole gametophyte</tissue>
    </source>
</reference>
<evidence type="ECO:0000313" key="3">
    <source>
        <dbReference type="Proteomes" id="UP000077202"/>
    </source>
</evidence>
<proteinExistence type="predicted"/>
<dbReference type="InterPro" id="IPR057518">
    <property type="entry name" value="GRDP_C"/>
</dbReference>